<keyword evidence="2 7" id="KW-0808">Transferase</keyword>
<dbReference type="SUPFAM" id="SSF57987">
    <property type="entry name" value="Inovirus (filamentous phage) major coat protein"/>
    <property type="match status" value="1"/>
</dbReference>
<gene>
    <name evidence="7" type="primary">mdoC</name>
    <name evidence="7" type="synonym">opgC</name>
    <name evidence="9" type="ORF">SAMN05192562_101895</name>
</gene>
<evidence type="ECO:0000256" key="2">
    <source>
        <dbReference type="ARBA" id="ARBA00022679"/>
    </source>
</evidence>
<dbReference type="EC" id="2.1.-.-" evidence="7"/>
<dbReference type="Proteomes" id="UP000199187">
    <property type="component" value="Unassembled WGS sequence"/>
</dbReference>
<keyword evidence="6 7" id="KW-0012">Acyltransferase</keyword>
<dbReference type="RefSeq" id="WP_090119576.1">
    <property type="nucleotide sequence ID" value="NZ_CP045300.1"/>
</dbReference>
<keyword evidence="4 7" id="KW-1133">Transmembrane helix</keyword>
<evidence type="ECO:0000256" key="4">
    <source>
        <dbReference type="ARBA" id="ARBA00022989"/>
    </source>
</evidence>
<dbReference type="EMBL" id="FPAU01000001">
    <property type="protein sequence ID" value="SFT56696.1"/>
    <property type="molecule type" value="Genomic_DNA"/>
</dbReference>
<keyword evidence="1 7" id="KW-1003">Cell membrane</keyword>
<evidence type="ECO:0000256" key="7">
    <source>
        <dbReference type="HAMAP-Rule" id="MF_01066"/>
    </source>
</evidence>
<dbReference type="NCBIfam" id="NF003014">
    <property type="entry name" value="PRK03854.1"/>
    <property type="match status" value="1"/>
</dbReference>
<feature type="transmembrane region" description="Helical" evidence="7">
    <location>
        <begin position="169"/>
        <end position="190"/>
    </location>
</feature>
<keyword evidence="5 7" id="KW-0472">Membrane</keyword>
<evidence type="ECO:0000256" key="6">
    <source>
        <dbReference type="ARBA" id="ARBA00023315"/>
    </source>
</evidence>
<feature type="transmembrane region" description="Helical" evidence="7">
    <location>
        <begin position="333"/>
        <end position="353"/>
    </location>
</feature>
<name>A0A1I6Z1U4_9ENTR</name>
<dbReference type="PANTHER" id="PTHR36927">
    <property type="entry name" value="BLR4337 PROTEIN"/>
    <property type="match status" value="1"/>
</dbReference>
<comment type="function">
    <text evidence="7">Necessary for the succinyl substitution of periplasmic glucans. Could catalyze the transfer of succinyl residues from the cytoplasmic side of the membrane to the nascent glucan backbones on the periplasmic side of the membrane.</text>
</comment>
<evidence type="ECO:0000313" key="9">
    <source>
        <dbReference type="EMBL" id="SFT56696.1"/>
    </source>
</evidence>
<comment type="pathway">
    <text evidence="7">Glycan metabolism; osmoregulated periplasmic glucan (OPG) biosynthesis.</text>
</comment>
<feature type="transmembrane region" description="Helical" evidence="7">
    <location>
        <begin position="17"/>
        <end position="37"/>
    </location>
</feature>
<reference evidence="10" key="1">
    <citation type="submission" date="2016-10" db="EMBL/GenBank/DDBJ databases">
        <authorList>
            <person name="Varghese N."/>
            <person name="Submissions S."/>
        </authorList>
    </citation>
    <scope>NUCLEOTIDE SEQUENCE [LARGE SCALE GENOMIC DNA]</scope>
    <source>
        <strain evidence="10">Ah-143</strain>
    </source>
</reference>
<dbReference type="InterPro" id="IPR002656">
    <property type="entry name" value="Acyl_transf_3_dom"/>
</dbReference>
<dbReference type="GO" id="GO:0005886">
    <property type="term" value="C:plasma membrane"/>
    <property type="evidence" value="ECO:0007669"/>
    <property type="project" value="UniProtKB-SubCell"/>
</dbReference>
<feature type="transmembrane region" description="Helical" evidence="7">
    <location>
        <begin position="136"/>
        <end position="157"/>
    </location>
</feature>
<sequence>MVRVPTQREYFLDSIRAWLMLLGIPFHISLIYSSHMWHVNSTYPSWWLTLFNDAIHAFRMQVFFVISGYFSYMLYLRYPLKRWWRVRVERVGIPMLTAIPLLTLPQFIMLQYVNNNTEQWRTLSAYDKFNTLSWELISHLWFLLVLVILTTVGMWLFKKIKNHADRLLASISLGTLSLWFLLLGIVWATFRRIIFLLYPDILRDALFNFAVMQSLFYIPFFILGALTFINPRLKSLFTTPSPWCMAGSALAFVAYLLNQRYGNGDAWMYETEAVITMLLGLWMVNVVFSLGHRLLNFQSPRVSYFVNASLFIYLVHHPLTLLFGAWITPHIQSNALGFVTGLVFVIGIAVLLYEIHLRIPLLRFLFSGKPQEKEVKTHATAR</sequence>
<dbReference type="InterPro" id="IPR050623">
    <property type="entry name" value="Glucan_succinyl_AcylTrfase"/>
</dbReference>
<evidence type="ECO:0000313" key="10">
    <source>
        <dbReference type="Proteomes" id="UP000199187"/>
    </source>
</evidence>
<feature type="transmembrane region" description="Helical" evidence="7">
    <location>
        <begin position="210"/>
        <end position="229"/>
    </location>
</feature>
<dbReference type="GO" id="GO:0016741">
    <property type="term" value="F:transferase activity, transferring one-carbon groups"/>
    <property type="evidence" value="ECO:0007669"/>
    <property type="project" value="UniProtKB-UniRule"/>
</dbReference>
<comment type="similarity">
    <text evidence="7">Belongs to the acyltransferase 3 family. OpgC subfamily.</text>
</comment>
<feature type="domain" description="Acyltransferase 3" evidence="8">
    <location>
        <begin position="10"/>
        <end position="353"/>
    </location>
</feature>
<feature type="transmembrane region" description="Helical" evidence="7">
    <location>
        <begin position="57"/>
        <end position="75"/>
    </location>
</feature>
<dbReference type="AlphaFoldDB" id="A0A1I6Z1U4"/>
<comment type="subcellular location">
    <subcellularLocation>
        <location evidence="7">Cell membrane</location>
        <topology evidence="7">Multi-pass membrane protein</topology>
    </subcellularLocation>
</comment>
<feature type="transmembrane region" description="Helical" evidence="7">
    <location>
        <begin position="273"/>
        <end position="292"/>
    </location>
</feature>
<feature type="transmembrane region" description="Helical" evidence="7">
    <location>
        <begin position="95"/>
        <end position="113"/>
    </location>
</feature>
<feature type="transmembrane region" description="Helical" evidence="7">
    <location>
        <begin position="241"/>
        <end position="261"/>
    </location>
</feature>
<keyword evidence="10" id="KW-1185">Reference proteome</keyword>
<proteinExistence type="inferred from homology"/>
<accession>A0A1I6Z1U4</accession>
<evidence type="ECO:0000256" key="1">
    <source>
        <dbReference type="ARBA" id="ARBA00022475"/>
    </source>
</evidence>
<feature type="transmembrane region" description="Helical" evidence="7">
    <location>
        <begin position="304"/>
        <end position="327"/>
    </location>
</feature>
<evidence type="ECO:0000256" key="3">
    <source>
        <dbReference type="ARBA" id="ARBA00022692"/>
    </source>
</evidence>
<evidence type="ECO:0000259" key="8">
    <source>
        <dbReference type="Pfam" id="PF01757"/>
    </source>
</evidence>
<dbReference type="UniPathway" id="UPA00637"/>
<dbReference type="Pfam" id="PF01757">
    <property type="entry name" value="Acyl_transf_3"/>
    <property type="match status" value="1"/>
</dbReference>
<dbReference type="GO" id="GO:0009250">
    <property type="term" value="P:glucan biosynthetic process"/>
    <property type="evidence" value="ECO:0007669"/>
    <property type="project" value="UniProtKB-UniRule"/>
</dbReference>
<organism evidence="9 10">
    <name type="scientific">Kosakonia arachidis</name>
    <dbReference type="NCBI Taxonomy" id="551989"/>
    <lineage>
        <taxon>Bacteria</taxon>
        <taxon>Pseudomonadati</taxon>
        <taxon>Pseudomonadota</taxon>
        <taxon>Gammaproteobacteria</taxon>
        <taxon>Enterobacterales</taxon>
        <taxon>Enterobacteriaceae</taxon>
        <taxon>Kosakonia</taxon>
    </lineage>
</organism>
<keyword evidence="3 7" id="KW-0812">Transmembrane</keyword>
<dbReference type="OrthoDB" id="341887at2"/>
<evidence type="ECO:0000256" key="5">
    <source>
        <dbReference type="ARBA" id="ARBA00023136"/>
    </source>
</evidence>
<dbReference type="InterPro" id="IPR023723">
    <property type="entry name" value="Glucans_biosynth_C"/>
</dbReference>
<protein>
    <recommendedName>
        <fullName evidence="7">Glucans biosynthesis protein C</fullName>
        <ecNumber evidence="7">2.1.-.-</ecNumber>
    </recommendedName>
</protein>
<dbReference type="HAMAP" id="MF_01066">
    <property type="entry name" value="MdoC_OpgC"/>
    <property type="match status" value="1"/>
</dbReference>
<dbReference type="PANTHER" id="PTHR36927:SF3">
    <property type="entry name" value="GLUCANS BIOSYNTHESIS PROTEIN C"/>
    <property type="match status" value="1"/>
</dbReference>
<dbReference type="GO" id="GO:0016747">
    <property type="term" value="F:acyltransferase activity, transferring groups other than amino-acyl groups"/>
    <property type="evidence" value="ECO:0007669"/>
    <property type="project" value="InterPro"/>
</dbReference>